<protein>
    <recommendedName>
        <fullName evidence="3">Reverse transcriptase domain-containing protein</fullName>
    </recommendedName>
</protein>
<dbReference type="PANTHER" id="PTHR21301:SF10">
    <property type="entry name" value="REVERSE TRANSCRIPTASE DOMAIN-CONTAINING PROTEIN"/>
    <property type="match status" value="1"/>
</dbReference>
<dbReference type="Proteomes" id="UP001159363">
    <property type="component" value="Chromosome 1"/>
</dbReference>
<name>A0ABQ9IM00_9NEOP</name>
<reference evidence="1 2" key="1">
    <citation type="submission" date="2023-02" db="EMBL/GenBank/DDBJ databases">
        <title>LHISI_Scaffold_Assembly.</title>
        <authorList>
            <person name="Stuart O.P."/>
            <person name="Cleave R."/>
            <person name="Magrath M.J.L."/>
            <person name="Mikheyev A.S."/>
        </authorList>
    </citation>
    <scope>NUCLEOTIDE SEQUENCE [LARGE SCALE GENOMIC DNA]</scope>
    <source>
        <strain evidence="1">Daus_M_001</strain>
        <tissue evidence="1">Leg muscle</tissue>
    </source>
</reference>
<evidence type="ECO:0000313" key="2">
    <source>
        <dbReference type="Proteomes" id="UP001159363"/>
    </source>
</evidence>
<comment type="caution">
    <text evidence="1">The sequence shown here is derived from an EMBL/GenBank/DDBJ whole genome shotgun (WGS) entry which is preliminary data.</text>
</comment>
<keyword evidence="2" id="KW-1185">Reference proteome</keyword>
<evidence type="ECO:0000313" key="1">
    <source>
        <dbReference type="EMBL" id="KAJ8897702.1"/>
    </source>
</evidence>
<dbReference type="PANTHER" id="PTHR21301">
    <property type="entry name" value="REVERSE TRANSCRIPTASE"/>
    <property type="match status" value="1"/>
</dbReference>
<evidence type="ECO:0008006" key="3">
    <source>
        <dbReference type="Google" id="ProtNLM"/>
    </source>
</evidence>
<accession>A0ABQ9IM00</accession>
<proteinExistence type="predicted"/>
<organism evidence="1 2">
    <name type="scientific">Dryococelus australis</name>
    <dbReference type="NCBI Taxonomy" id="614101"/>
    <lineage>
        <taxon>Eukaryota</taxon>
        <taxon>Metazoa</taxon>
        <taxon>Ecdysozoa</taxon>
        <taxon>Arthropoda</taxon>
        <taxon>Hexapoda</taxon>
        <taxon>Insecta</taxon>
        <taxon>Pterygota</taxon>
        <taxon>Neoptera</taxon>
        <taxon>Polyneoptera</taxon>
        <taxon>Phasmatodea</taxon>
        <taxon>Verophasmatodea</taxon>
        <taxon>Anareolatae</taxon>
        <taxon>Phasmatidae</taxon>
        <taxon>Eurycanthinae</taxon>
        <taxon>Dryococelus</taxon>
    </lineage>
</organism>
<sequence>MAAPRRICASRPPVDRKRCCVSRALPATIVVSVLSMNNPVQTKKRHGQVQHTFIFGITAYIYMVVAESLVEARYRREEGAFPLKKYINGRSSPYKSALKRSGTEDAKRRPSCILVISPWTRNSYNKRDFAEAATLYAEWCPDRREIAAATAIRWCWETQCPNTRHIFFGPVAMHNPFTLNSLQKGLNFSIAPRHIPVLDTLSSVESAIYKLPAAKQEEFRWTVRTAIISTGPPKPNLSSDELKGTKTLKSDPCILILPTDKGRATVILNKADYDNKITELNATDKYTHLGKDPTATGTDIPVSFDVDNLFTNVPVGETLAIFKTKLEADTTLKDKMSVPIPSIMEMITLCVNATCFQFKDGFYKQADNMQWGLWFSYVDDTFVIWQHGPEILEEFANFFDSLRLSIKFTYETETNGRIPFLDVLITRDNSNLAIKWLDYSTRFPAESLPDFRMWELCRTMSLVGGLSLGSPISPPFNYDTDPYSSASSSSAPKTSIDALALASTQHARRKLSISTVLTPRRRATARFTRAAASGHAGLLQEAVHTANSVRTQRYTYEMNHYELYRDASHESTVYLEAAPIISESRELPAAGTVKCRVRLQEVREAHEVFIVVLMCVCERVVFLSHLPGGTVEWLNRPRVAWGEGREAARDHQWRTAEHSILLFAHTERPPGREMQQPPGEGKENMGPFLPVGAASRITSPAKQEGRLTDVSRISAQSGTGAGESLCSARTQRNATLTHVRGGGARRNPGGSIPACTHISKTRPNLQLYNTYDSTAYMSYRLFGCGVHGNYEAEEKKLRVKYTKISVCVIWTLTGKTLAPINVKVELTEFLQVNGHAALAQDCKAYSFMLKLRTLKNRKQGKVDGTPPPNQQPQNMYPLFGSKLICHSCKQHRHEDEAVTECKVERETGVLRENPSATGKRPCFVSHVQNPCDVICGQPFIGVNLIHVSNDRLKKNVAQFSLKVEHYFLRNITFLHAGGKELPCDTDFRRTKHKRTENCRHIDACRRSSDLSRRLRTLAVKWSVKQQACCGRGGWGVANKTARPCRARVNPRGLNALYSADVSDYPRLAEQRGHMITCITRAFHANNLTIGCSRLTILGHIMLEMTSGTLQSAEQGRITSMRAPWYNLQHRPAGYVCLVDLARDGAVRRPEAGRGNKKVVQSVRHAHLSTCAGTRDAAVRGTRVRRCCLPGRQVEWKPLYFTFHLLASSIHVQDHDGNTVRLAPRSDKTLGECVRVARTAALLLDLGRT</sequence>
<dbReference type="EMBL" id="JARBHB010000001">
    <property type="protein sequence ID" value="KAJ8897702.1"/>
    <property type="molecule type" value="Genomic_DNA"/>
</dbReference>
<gene>
    <name evidence="1" type="ORF">PR048_003052</name>
</gene>